<comment type="caution">
    <text evidence="2">The sequence shown here is derived from an EMBL/GenBank/DDBJ whole genome shotgun (WGS) entry which is preliminary data.</text>
</comment>
<organism evidence="2 3">
    <name type="scientific">Thalassospira povalilytica</name>
    <dbReference type="NCBI Taxonomy" id="732237"/>
    <lineage>
        <taxon>Bacteria</taxon>
        <taxon>Pseudomonadati</taxon>
        <taxon>Pseudomonadota</taxon>
        <taxon>Alphaproteobacteria</taxon>
        <taxon>Rhodospirillales</taxon>
        <taxon>Thalassospiraceae</taxon>
        <taxon>Thalassospira</taxon>
    </lineage>
</organism>
<feature type="signal peptide" evidence="1">
    <location>
        <begin position="1"/>
        <end position="19"/>
    </location>
</feature>
<reference evidence="2" key="1">
    <citation type="submission" date="2020-12" db="EMBL/GenBank/DDBJ databases">
        <title>Oil enriched cultivation method for isolating marine PHA-producing bacteria.</title>
        <authorList>
            <person name="Zheng W."/>
            <person name="Yu S."/>
            <person name="Huang Y."/>
        </authorList>
    </citation>
    <scope>NUCLEOTIDE SEQUENCE</scope>
    <source>
        <strain evidence="2">SY-2-3</strain>
    </source>
</reference>
<dbReference type="PROSITE" id="PS51257">
    <property type="entry name" value="PROKAR_LIPOPROTEIN"/>
    <property type="match status" value="1"/>
</dbReference>
<feature type="chain" id="PRO_5034039313" evidence="1">
    <location>
        <begin position="20"/>
        <end position="104"/>
    </location>
</feature>
<keyword evidence="1" id="KW-0732">Signal</keyword>
<proteinExistence type="predicted"/>
<dbReference type="Proteomes" id="UP000664405">
    <property type="component" value="Unassembled WGS sequence"/>
</dbReference>
<dbReference type="EMBL" id="JAEKJW010000003">
    <property type="protein sequence ID" value="MBN8197783.1"/>
    <property type="molecule type" value="Genomic_DNA"/>
</dbReference>
<evidence type="ECO:0000256" key="1">
    <source>
        <dbReference type="SAM" id="SignalP"/>
    </source>
</evidence>
<protein>
    <submittedName>
        <fullName evidence="2">Uncharacterized protein</fullName>
    </submittedName>
</protein>
<dbReference type="AlphaFoldDB" id="A0A8I1SK95"/>
<accession>A0A8I1SK95</accession>
<dbReference type="RefSeq" id="WP_206927893.1">
    <property type="nucleotide sequence ID" value="NZ_JAEKJW010000003.1"/>
</dbReference>
<sequence>MKAFVFVVLLALASCTSQAMNGYIGGSITEPILDYGPPINILELDDGRRAYQWNVITSGYVPVSGPGTTTYVPYSDSCIHTLTARKVGDDYIVDGYRRTSFFCD</sequence>
<name>A0A8I1SK95_9PROT</name>
<evidence type="ECO:0000313" key="2">
    <source>
        <dbReference type="EMBL" id="MBN8197783.1"/>
    </source>
</evidence>
<evidence type="ECO:0000313" key="3">
    <source>
        <dbReference type="Proteomes" id="UP000664405"/>
    </source>
</evidence>
<gene>
    <name evidence="2" type="ORF">JF547_15050</name>
</gene>